<gene>
    <name evidence="2" type="ORF">TPR58_20885</name>
</gene>
<organism evidence="2 3">
    <name type="scientific">Sphingomonas rustica</name>
    <dbReference type="NCBI Taxonomy" id="3103142"/>
    <lineage>
        <taxon>Bacteria</taxon>
        <taxon>Pseudomonadati</taxon>
        <taxon>Pseudomonadota</taxon>
        <taxon>Alphaproteobacteria</taxon>
        <taxon>Sphingomonadales</taxon>
        <taxon>Sphingomonadaceae</taxon>
        <taxon>Sphingomonas</taxon>
    </lineage>
</organism>
<name>A0ABV0BDM8_9SPHN</name>
<sequence>MPYRRARWWLLLLFPLIAIAFWPGYFGQLGEAPFALHAHGITATLWLLLLTAQSWSIHARRAGWHRAAGLATFVVLPLFAAAGPLALQGMAMLWRDQADPFHSAFGAQLVIADMIAGPTVVVLAVYAFVQRRRVTAHASAMLATALLVLPPIIGRLFPAIPGFPHGGWAGFAGFRLSFQLAEAITLAIAVALAVKNPAARTGFGIAAAATIAQMIGFETIGRSEPWLRWVDLLTRIPAAPMALAAGAVTAALLLWAWRRVPPRGQAAGDRVSAEGAVRA</sequence>
<evidence type="ECO:0000313" key="2">
    <source>
        <dbReference type="EMBL" id="MEN3749642.1"/>
    </source>
</evidence>
<feature type="transmembrane region" description="Helical" evidence="1">
    <location>
        <begin position="201"/>
        <end position="217"/>
    </location>
</feature>
<dbReference type="EMBL" id="JBDIZK010000015">
    <property type="protein sequence ID" value="MEN3749642.1"/>
    <property type="molecule type" value="Genomic_DNA"/>
</dbReference>
<keyword evidence="3" id="KW-1185">Reference proteome</keyword>
<reference evidence="2 3" key="1">
    <citation type="submission" date="2024-05" db="EMBL/GenBank/DDBJ databases">
        <title>Sphingomonas sp. HF-S3 16S ribosomal RNA gene Genome sequencing and assembly.</title>
        <authorList>
            <person name="Lee H."/>
        </authorList>
    </citation>
    <scope>NUCLEOTIDE SEQUENCE [LARGE SCALE GENOMIC DNA]</scope>
    <source>
        <strain evidence="2 3">HF-S3</strain>
    </source>
</reference>
<proteinExistence type="predicted"/>
<feature type="transmembrane region" description="Helical" evidence="1">
    <location>
        <begin position="107"/>
        <end position="129"/>
    </location>
</feature>
<feature type="transmembrane region" description="Helical" evidence="1">
    <location>
        <begin position="67"/>
        <end position="87"/>
    </location>
</feature>
<comment type="caution">
    <text evidence="2">The sequence shown here is derived from an EMBL/GenBank/DDBJ whole genome shotgun (WGS) entry which is preliminary data.</text>
</comment>
<evidence type="ECO:0000256" key="1">
    <source>
        <dbReference type="SAM" id="Phobius"/>
    </source>
</evidence>
<feature type="transmembrane region" description="Helical" evidence="1">
    <location>
        <begin position="172"/>
        <end position="194"/>
    </location>
</feature>
<feature type="transmembrane region" description="Helical" evidence="1">
    <location>
        <begin position="36"/>
        <end position="55"/>
    </location>
</feature>
<accession>A0ABV0BDM8</accession>
<protein>
    <submittedName>
        <fullName evidence="2">Uncharacterized protein</fullName>
    </submittedName>
</protein>
<evidence type="ECO:0000313" key="3">
    <source>
        <dbReference type="Proteomes" id="UP001427805"/>
    </source>
</evidence>
<dbReference type="Proteomes" id="UP001427805">
    <property type="component" value="Unassembled WGS sequence"/>
</dbReference>
<keyword evidence="1" id="KW-0812">Transmembrane</keyword>
<keyword evidence="1" id="KW-1133">Transmembrane helix</keyword>
<feature type="transmembrane region" description="Helical" evidence="1">
    <location>
        <begin position="237"/>
        <end position="257"/>
    </location>
</feature>
<keyword evidence="1" id="KW-0472">Membrane</keyword>
<feature type="transmembrane region" description="Helical" evidence="1">
    <location>
        <begin position="141"/>
        <end position="160"/>
    </location>
</feature>